<dbReference type="Pfam" id="PF06991">
    <property type="entry name" value="MFAP1"/>
    <property type="match status" value="1"/>
</dbReference>
<evidence type="ECO:0000259" key="2">
    <source>
        <dbReference type="Pfam" id="PF06991"/>
    </source>
</evidence>
<accession>A0A9W8EDT7</accession>
<dbReference type="PANTHER" id="PTHR15327">
    <property type="entry name" value="MICROFIBRIL-ASSOCIATED PROTEIN"/>
    <property type="match status" value="1"/>
</dbReference>
<feature type="compositionally biased region" description="Basic and acidic residues" evidence="1">
    <location>
        <begin position="191"/>
        <end position="216"/>
    </location>
</feature>
<dbReference type="Proteomes" id="UP001150907">
    <property type="component" value="Unassembled WGS sequence"/>
</dbReference>
<feature type="region of interest" description="Disordered" evidence="1">
    <location>
        <begin position="267"/>
        <end position="337"/>
    </location>
</feature>
<evidence type="ECO:0000256" key="1">
    <source>
        <dbReference type="SAM" id="MobiDB-lite"/>
    </source>
</evidence>
<name>A0A9W8EDT7_9FUNG</name>
<feature type="region of interest" description="Disordered" evidence="1">
    <location>
        <begin position="1"/>
        <end position="244"/>
    </location>
</feature>
<reference evidence="3" key="1">
    <citation type="submission" date="2022-07" db="EMBL/GenBank/DDBJ databases">
        <title>Phylogenomic reconstructions and comparative analyses of Kickxellomycotina fungi.</title>
        <authorList>
            <person name="Reynolds N.K."/>
            <person name="Stajich J.E."/>
            <person name="Barry K."/>
            <person name="Grigoriev I.V."/>
            <person name="Crous P."/>
            <person name="Smith M.E."/>
        </authorList>
    </citation>
    <scope>NUCLEOTIDE SEQUENCE</scope>
    <source>
        <strain evidence="3">IMI 214461</strain>
    </source>
</reference>
<evidence type="ECO:0000313" key="3">
    <source>
        <dbReference type="EMBL" id="KAJ2001205.1"/>
    </source>
</evidence>
<dbReference type="InterPro" id="IPR009730">
    <property type="entry name" value="MFAP1_C"/>
</dbReference>
<dbReference type="AlphaFoldDB" id="A0A9W8EDT7"/>
<feature type="compositionally biased region" description="Acidic residues" evidence="1">
    <location>
        <begin position="39"/>
        <end position="50"/>
    </location>
</feature>
<proteinExistence type="predicted"/>
<feature type="compositionally biased region" description="Low complexity" evidence="1">
    <location>
        <begin position="326"/>
        <end position="337"/>
    </location>
</feature>
<dbReference type="InterPro" id="IPR033194">
    <property type="entry name" value="MFAP1"/>
</dbReference>
<evidence type="ECO:0000313" key="4">
    <source>
        <dbReference type="Proteomes" id="UP001150907"/>
    </source>
</evidence>
<dbReference type="OrthoDB" id="1111734at2759"/>
<protein>
    <recommendedName>
        <fullName evidence="2">Micro-fibrillar-associated protein 1 C-terminal domain-containing protein</fullName>
    </recommendedName>
</protein>
<feature type="compositionally biased region" description="Basic and acidic residues" evidence="1">
    <location>
        <begin position="224"/>
        <end position="236"/>
    </location>
</feature>
<sequence length="337" mass="37244">MKKPQARKAAATPVATSGVKVHRYFPGKAPDAQESNLSESEDEHEGDDGGLPESNKDVVLPATAVALTPDEGSDEEVERLLQARLRARRRAHEDVSSDSSDNESADETDQPISSTNARPAAQSALLASKVAEYPPEEARSSSEGSSSGDEDSEDEEDDDERPGEYAAPLMLKPVFVPKSQRQTLPQIGSGRTDDALAAEDDRLADRENLARREESVRMAAAEATRAREAPDPDTDTRNAMSVDDTDDLDVSAEFEAWRQRELLRIKREKDAREAADLEQTERERIGNMSEEKKIAEGLERVRVQRRERAQQQQKQDRPLETESESELSSQESEGSSD</sequence>
<feature type="compositionally biased region" description="Acidic residues" evidence="1">
    <location>
        <begin position="148"/>
        <end position="161"/>
    </location>
</feature>
<feature type="domain" description="Micro-fibrillar-associated protein 1 C-terminal" evidence="2">
    <location>
        <begin position="167"/>
        <end position="313"/>
    </location>
</feature>
<feature type="compositionally biased region" description="Basic and acidic residues" evidence="1">
    <location>
        <begin position="267"/>
        <end position="320"/>
    </location>
</feature>
<gene>
    <name evidence="3" type="ORF">H4R26_004251</name>
</gene>
<keyword evidence="4" id="KW-1185">Reference proteome</keyword>
<comment type="caution">
    <text evidence="3">The sequence shown here is derived from an EMBL/GenBank/DDBJ whole genome shotgun (WGS) entry which is preliminary data.</text>
</comment>
<feature type="compositionally biased region" description="Acidic residues" evidence="1">
    <location>
        <begin position="100"/>
        <end position="109"/>
    </location>
</feature>
<dbReference type="EMBL" id="JANBQF010000434">
    <property type="protein sequence ID" value="KAJ2001205.1"/>
    <property type="molecule type" value="Genomic_DNA"/>
</dbReference>
<organism evidence="3 4">
    <name type="scientific">Coemansia thaxteri</name>
    <dbReference type="NCBI Taxonomy" id="2663907"/>
    <lineage>
        <taxon>Eukaryota</taxon>
        <taxon>Fungi</taxon>
        <taxon>Fungi incertae sedis</taxon>
        <taxon>Zoopagomycota</taxon>
        <taxon>Kickxellomycotina</taxon>
        <taxon>Kickxellomycetes</taxon>
        <taxon>Kickxellales</taxon>
        <taxon>Kickxellaceae</taxon>
        <taxon>Coemansia</taxon>
    </lineage>
</organism>